<feature type="transmembrane region" description="Helical" evidence="4">
    <location>
        <begin position="96"/>
        <end position="113"/>
    </location>
</feature>
<comment type="caution">
    <text evidence="5">The sequence shown here is derived from an EMBL/GenBank/DDBJ whole genome shotgun (WGS) entry which is preliminary data.</text>
</comment>
<dbReference type="SMART" id="SM00028">
    <property type="entry name" value="TPR"/>
    <property type="match status" value="2"/>
</dbReference>
<reference evidence="5 6" key="1">
    <citation type="journal article" date="2019" name="Front. Microbiol.">
        <title>Ammonia Oxidation by the Arctic Terrestrial Thaumarchaeote Candidatus Nitrosocosmicus arcticus Is Stimulated by Increasing Temperatures.</title>
        <authorList>
            <person name="Alves R.J.E."/>
            <person name="Kerou M."/>
            <person name="Zappe A."/>
            <person name="Bittner R."/>
            <person name="Abby S.S."/>
            <person name="Schmidt H.A."/>
            <person name="Pfeifer K."/>
            <person name="Schleper C."/>
        </authorList>
    </citation>
    <scope>NUCLEOTIDE SEQUENCE [LARGE SCALE GENOMIC DNA]</scope>
    <source>
        <strain evidence="5 6">Kfb</strain>
    </source>
</reference>
<evidence type="ECO:0000313" key="6">
    <source>
        <dbReference type="Proteomes" id="UP000315289"/>
    </source>
</evidence>
<dbReference type="PANTHER" id="PTHR44943:SF4">
    <property type="entry name" value="TPR REPEAT-CONTAINING PROTEIN MJ0798"/>
    <property type="match status" value="1"/>
</dbReference>
<keyword evidence="4" id="KW-0812">Transmembrane</keyword>
<feature type="transmembrane region" description="Helical" evidence="4">
    <location>
        <begin position="33"/>
        <end position="52"/>
    </location>
</feature>
<organism evidence="5 6">
    <name type="scientific">Candidatus Nitrosocosmicus arcticus</name>
    <dbReference type="NCBI Taxonomy" id="2035267"/>
    <lineage>
        <taxon>Archaea</taxon>
        <taxon>Nitrososphaerota</taxon>
        <taxon>Nitrososphaeria</taxon>
        <taxon>Nitrososphaerales</taxon>
        <taxon>Nitrososphaeraceae</taxon>
        <taxon>Candidatus Nitrosocosmicus</taxon>
    </lineage>
</organism>
<dbReference type="InterPro" id="IPR011990">
    <property type="entry name" value="TPR-like_helical_dom_sf"/>
</dbReference>
<feature type="transmembrane region" description="Helical" evidence="4">
    <location>
        <begin position="133"/>
        <end position="152"/>
    </location>
</feature>
<keyword evidence="6" id="KW-1185">Reference proteome</keyword>
<dbReference type="Gene3D" id="1.25.40.10">
    <property type="entry name" value="Tetratricopeptide repeat domain"/>
    <property type="match status" value="1"/>
</dbReference>
<dbReference type="AlphaFoldDB" id="A0A557STZ0"/>
<dbReference type="SUPFAM" id="SSF48452">
    <property type="entry name" value="TPR-like"/>
    <property type="match status" value="1"/>
</dbReference>
<keyword evidence="4" id="KW-0472">Membrane</keyword>
<evidence type="ECO:0000256" key="1">
    <source>
        <dbReference type="ARBA" id="ARBA00022737"/>
    </source>
</evidence>
<dbReference type="PROSITE" id="PS50005">
    <property type="entry name" value="TPR"/>
    <property type="match status" value="1"/>
</dbReference>
<dbReference type="Pfam" id="PF13431">
    <property type="entry name" value="TPR_17"/>
    <property type="match status" value="1"/>
</dbReference>
<feature type="transmembrane region" description="Helical" evidence="4">
    <location>
        <begin position="72"/>
        <end position="89"/>
    </location>
</feature>
<evidence type="ECO:0000256" key="2">
    <source>
        <dbReference type="ARBA" id="ARBA00022803"/>
    </source>
</evidence>
<protein>
    <submittedName>
        <fullName evidence="5">Uncharacterized protein</fullName>
    </submittedName>
</protein>
<evidence type="ECO:0000256" key="3">
    <source>
        <dbReference type="PROSITE-ProRule" id="PRU00339"/>
    </source>
</evidence>
<feature type="repeat" description="TPR" evidence="3">
    <location>
        <begin position="219"/>
        <end position="252"/>
    </location>
</feature>
<dbReference type="PANTHER" id="PTHR44943">
    <property type="entry name" value="CELLULOSE SYNTHASE OPERON PROTEIN C"/>
    <property type="match status" value="1"/>
</dbReference>
<name>A0A557STZ0_9ARCH</name>
<dbReference type="EMBL" id="VOAH01000010">
    <property type="protein sequence ID" value="TVP40067.1"/>
    <property type="molecule type" value="Genomic_DNA"/>
</dbReference>
<dbReference type="RefSeq" id="WP_144732478.1">
    <property type="nucleotide sequence ID" value="NZ_ML675586.1"/>
</dbReference>
<evidence type="ECO:0000313" key="5">
    <source>
        <dbReference type="EMBL" id="TVP40067.1"/>
    </source>
</evidence>
<dbReference type="OrthoDB" id="12071at2157"/>
<gene>
    <name evidence="5" type="ORF">NARC_100129</name>
</gene>
<evidence type="ECO:0000256" key="4">
    <source>
        <dbReference type="SAM" id="Phobius"/>
    </source>
</evidence>
<proteinExistence type="predicted"/>
<dbReference type="InterPro" id="IPR019734">
    <property type="entry name" value="TPR_rpt"/>
</dbReference>
<dbReference type="Proteomes" id="UP000315289">
    <property type="component" value="Unassembled WGS sequence"/>
</dbReference>
<keyword evidence="1" id="KW-0677">Repeat</keyword>
<sequence length="306" mass="34742">MITTKFLNIPNIQQQSLLFANSISNRIKRKISVVFYITAFSTITGGILHLLMIGPELKPVNFPVEMLPYTDGLFILSGILQIFWCIPMIMRWGYKWYLSGLIGTIGLSLLLLITRIPNGITGLPLEDKNPMSLLTEISQLLFIGSTLTVIKYSKYMNITSRRSGSNIGQESKSSELRAKESEEDVIPKDKIYYRYSNCEDTIYLLKKLEYRININSRDSRLWITRGLALRQLGGNVEAIQSFDEAIKLDPTEVVAWYQKGLCLNILGKTREAMQIYEIAGLIKKSSQNQSSKSINVKIIVKELNNT</sequence>
<dbReference type="InterPro" id="IPR051685">
    <property type="entry name" value="Ycf3/AcsC/BcsC/TPR_MFPF"/>
</dbReference>
<accession>A0A557STZ0</accession>
<keyword evidence="4" id="KW-1133">Transmembrane helix</keyword>
<keyword evidence="2 3" id="KW-0802">TPR repeat</keyword>